<dbReference type="InterPro" id="IPR050283">
    <property type="entry name" value="E-box_TF_Regulators"/>
</dbReference>
<keyword evidence="4" id="KW-1185">Reference proteome</keyword>
<feature type="region of interest" description="Disordered" evidence="1">
    <location>
        <begin position="157"/>
        <end position="198"/>
    </location>
</feature>
<dbReference type="InterPro" id="IPR036638">
    <property type="entry name" value="HLH_DNA-bd_sf"/>
</dbReference>
<dbReference type="EMBL" id="NEVH01017543">
    <property type="protein sequence ID" value="PNF23995.1"/>
    <property type="molecule type" value="Genomic_DNA"/>
</dbReference>
<evidence type="ECO:0000256" key="1">
    <source>
        <dbReference type="SAM" id="MobiDB-lite"/>
    </source>
</evidence>
<feature type="domain" description="BHLH" evidence="2">
    <location>
        <begin position="220"/>
        <end position="272"/>
    </location>
</feature>
<dbReference type="GO" id="GO:0032502">
    <property type="term" value="P:developmental process"/>
    <property type="evidence" value="ECO:0007669"/>
    <property type="project" value="TreeGrafter"/>
</dbReference>
<feature type="compositionally biased region" description="Polar residues" evidence="1">
    <location>
        <begin position="157"/>
        <end position="177"/>
    </location>
</feature>
<dbReference type="SUPFAM" id="SSF47459">
    <property type="entry name" value="HLH, helix-loop-helix DNA-binding domain"/>
    <property type="match status" value="1"/>
</dbReference>
<dbReference type="Pfam" id="PF00010">
    <property type="entry name" value="HLH"/>
    <property type="match status" value="1"/>
</dbReference>
<evidence type="ECO:0000313" key="3">
    <source>
        <dbReference type="EMBL" id="PNF23995.1"/>
    </source>
</evidence>
<dbReference type="SMART" id="SM00353">
    <property type="entry name" value="HLH"/>
    <property type="match status" value="1"/>
</dbReference>
<organism evidence="3 4">
    <name type="scientific">Cryptotermes secundus</name>
    <dbReference type="NCBI Taxonomy" id="105785"/>
    <lineage>
        <taxon>Eukaryota</taxon>
        <taxon>Metazoa</taxon>
        <taxon>Ecdysozoa</taxon>
        <taxon>Arthropoda</taxon>
        <taxon>Hexapoda</taxon>
        <taxon>Insecta</taxon>
        <taxon>Pterygota</taxon>
        <taxon>Neoptera</taxon>
        <taxon>Polyneoptera</taxon>
        <taxon>Dictyoptera</taxon>
        <taxon>Blattodea</taxon>
        <taxon>Blattoidea</taxon>
        <taxon>Termitoidae</taxon>
        <taxon>Kalotermitidae</taxon>
        <taxon>Cryptotermitinae</taxon>
        <taxon>Cryptotermes</taxon>
    </lineage>
</organism>
<feature type="non-terminal residue" evidence="3">
    <location>
        <position position="341"/>
    </location>
</feature>
<feature type="compositionally biased region" description="Low complexity" evidence="1">
    <location>
        <begin position="28"/>
        <end position="38"/>
    </location>
</feature>
<gene>
    <name evidence="3" type="ORF">B7P43_G09279</name>
</gene>
<dbReference type="Proteomes" id="UP000235965">
    <property type="component" value="Unassembled WGS sequence"/>
</dbReference>
<proteinExistence type="predicted"/>
<feature type="region of interest" description="Disordered" evidence="1">
    <location>
        <begin position="1"/>
        <end position="39"/>
    </location>
</feature>
<dbReference type="OrthoDB" id="6125763at2759"/>
<feature type="non-terminal residue" evidence="3">
    <location>
        <position position="1"/>
    </location>
</feature>
<reference evidence="3 4" key="1">
    <citation type="submission" date="2017-12" db="EMBL/GenBank/DDBJ databases">
        <title>Hemimetabolous genomes reveal molecular basis of termite eusociality.</title>
        <authorList>
            <person name="Harrison M.C."/>
            <person name="Jongepier E."/>
            <person name="Robertson H.M."/>
            <person name="Arning N."/>
            <person name="Bitard-Feildel T."/>
            <person name="Chao H."/>
            <person name="Childers C.P."/>
            <person name="Dinh H."/>
            <person name="Doddapaneni H."/>
            <person name="Dugan S."/>
            <person name="Gowin J."/>
            <person name="Greiner C."/>
            <person name="Han Y."/>
            <person name="Hu H."/>
            <person name="Hughes D.S.T."/>
            <person name="Huylmans A.-K."/>
            <person name="Kemena C."/>
            <person name="Kremer L.P.M."/>
            <person name="Lee S.L."/>
            <person name="Lopez-Ezquerra A."/>
            <person name="Mallet L."/>
            <person name="Monroy-Kuhn J.M."/>
            <person name="Moser A."/>
            <person name="Murali S.C."/>
            <person name="Muzny D.M."/>
            <person name="Otani S."/>
            <person name="Piulachs M.-D."/>
            <person name="Poelchau M."/>
            <person name="Qu J."/>
            <person name="Schaub F."/>
            <person name="Wada-Katsumata A."/>
            <person name="Worley K.C."/>
            <person name="Xie Q."/>
            <person name="Ylla G."/>
            <person name="Poulsen M."/>
            <person name="Gibbs R.A."/>
            <person name="Schal C."/>
            <person name="Richards S."/>
            <person name="Belles X."/>
            <person name="Korb J."/>
            <person name="Bornberg-Bauer E."/>
        </authorList>
    </citation>
    <scope>NUCLEOTIDE SEQUENCE [LARGE SCALE GENOMIC DNA]</scope>
    <source>
        <tissue evidence="3">Whole body</tissue>
    </source>
</reference>
<dbReference type="AlphaFoldDB" id="A0A2J7Q5Z1"/>
<feature type="region of interest" description="Disordered" evidence="1">
    <location>
        <begin position="211"/>
        <end position="231"/>
    </location>
</feature>
<dbReference type="Gene3D" id="4.10.280.10">
    <property type="entry name" value="Helix-loop-helix DNA-binding domain"/>
    <property type="match status" value="1"/>
</dbReference>
<evidence type="ECO:0000313" key="4">
    <source>
        <dbReference type="Proteomes" id="UP000235965"/>
    </source>
</evidence>
<protein>
    <recommendedName>
        <fullName evidence="2">BHLH domain-containing protein</fullName>
    </recommendedName>
</protein>
<dbReference type="InterPro" id="IPR011598">
    <property type="entry name" value="bHLH_dom"/>
</dbReference>
<feature type="compositionally biased region" description="Polar residues" evidence="1">
    <location>
        <begin position="18"/>
        <end position="27"/>
    </location>
</feature>
<accession>A0A2J7Q5Z1</accession>
<evidence type="ECO:0000259" key="2">
    <source>
        <dbReference type="PROSITE" id="PS50888"/>
    </source>
</evidence>
<comment type="caution">
    <text evidence="3">The sequence shown here is derived from an EMBL/GenBank/DDBJ whole genome shotgun (WGS) entry which is preliminary data.</text>
</comment>
<dbReference type="PANTHER" id="PTHR23349:SF97">
    <property type="entry name" value="BHLH DOMAIN-CONTAINING PROTEIN"/>
    <property type="match status" value="1"/>
</dbReference>
<dbReference type="GO" id="GO:0000977">
    <property type="term" value="F:RNA polymerase II transcription regulatory region sequence-specific DNA binding"/>
    <property type="evidence" value="ECO:0007669"/>
    <property type="project" value="TreeGrafter"/>
</dbReference>
<dbReference type="InParanoid" id="A0A2J7Q5Z1"/>
<sequence>SSAGESNVYGAYDDLTRNSRVTTSRADSSSSASPPSCSLHHHHHHLGGFLGASTTAELSDDELGDLPSCAYAGRNTGSGVQQLQYLGVSGQLKNANKDDQARSLLCSCNKNKEGNCKIESDRIRCHSPNFQASRRHPRNGGMDEETKGKVEDLCTTNGRRSECTSSKVNSSEGNEQASDLGGSAADGTEYYPSGSPYRIQRHAANIRERKRMLRSAPAPRPPAPHTHERPPVKISINSAFDELRVHVPTFPYEKRLSKIDTLRLAIAYIALLREVLTADYDPLTYVEKCLRGEIKAAERAEWNTSDLTARLSWINWENLGVNPNRRSVLTTLTLTADNMNN</sequence>
<dbReference type="PROSITE" id="PS50888">
    <property type="entry name" value="BHLH"/>
    <property type="match status" value="1"/>
</dbReference>
<dbReference type="STRING" id="105785.A0A2J7Q5Z1"/>
<dbReference type="GO" id="GO:0000981">
    <property type="term" value="F:DNA-binding transcription factor activity, RNA polymerase II-specific"/>
    <property type="evidence" value="ECO:0007669"/>
    <property type="project" value="TreeGrafter"/>
</dbReference>
<name>A0A2J7Q5Z1_9NEOP</name>
<dbReference type="PANTHER" id="PTHR23349">
    <property type="entry name" value="BASIC HELIX-LOOP-HELIX TRANSCRIPTION FACTOR, TWIST"/>
    <property type="match status" value="1"/>
</dbReference>
<dbReference type="GO" id="GO:0046983">
    <property type="term" value="F:protein dimerization activity"/>
    <property type="evidence" value="ECO:0007669"/>
    <property type="project" value="InterPro"/>
</dbReference>